<accession>A0AA35LPU3</accession>
<organism evidence="2 3">
    <name type="scientific">Clonostachys chloroleuca</name>
    <dbReference type="NCBI Taxonomy" id="1926264"/>
    <lineage>
        <taxon>Eukaryota</taxon>
        <taxon>Fungi</taxon>
        <taxon>Dikarya</taxon>
        <taxon>Ascomycota</taxon>
        <taxon>Pezizomycotina</taxon>
        <taxon>Sordariomycetes</taxon>
        <taxon>Hypocreomycetidae</taxon>
        <taxon>Hypocreales</taxon>
        <taxon>Bionectriaceae</taxon>
        <taxon>Clonostachys</taxon>
    </lineage>
</organism>
<keyword evidence="3" id="KW-1185">Reference proteome</keyword>
<evidence type="ECO:0000256" key="1">
    <source>
        <dbReference type="SAM" id="MobiDB-lite"/>
    </source>
</evidence>
<evidence type="ECO:0000313" key="3">
    <source>
        <dbReference type="Proteomes" id="UP001160390"/>
    </source>
</evidence>
<name>A0AA35LPU3_9HYPO</name>
<reference evidence="2" key="1">
    <citation type="submission" date="2023-01" db="EMBL/GenBank/DDBJ databases">
        <authorList>
            <person name="Piombo E."/>
        </authorList>
    </citation>
    <scope>NUCLEOTIDE SEQUENCE</scope>
</reference>
<gene>
    <name evidence="2" type="ORF">CCHLO57077_00011436</name>
</gene>
<protein>
    <submittedName>
        <fullName evidence="2">Uncharacterized protein</fullName>
    </submittedName>
</protein>
<dbReference type="EMBL" id="CABFNP030000426">
    <property type="protein sequence ID" value="CAI6014607.1"/>
    <property type="molecule type" value="Genomic_DNA"/>
</dbReference>
<dbReference type="Proteomes" id="UP001160390">
    <property type="component" value="Unassembled WGS sequence"/>
</dbReference>
<feature type="region of interest" description="Disordered" evidence="1">
    <location>
        <begin position="1"/>
        <end position="23"/>
    </location>
</feature>
<comment type="caution">
    <text evidence="2">The sequence shown here is derived from an EMBL/GenBank/DDBJ whole genome shotgun (WGS) entry which is preliminary data.</text>
</comment>
<proteinExistence type="predicted"/>
<evidence type="ECO:0000313" key="2">
    <source>
        <dbReference type="EMBL" id="CAI6014607.1"/>
    </source>
</evidence>
<sequence>MESGWYMRTHAQESIRKKSPSGQQPVWFHKVDVEASHAGILVVAAGARVQRSQAVAGILDEDFSRARARLVFAGGGERGCSGFYTPGNCNRRRQKRAVHMSSKESAGQRWMERRIEWAADTGVPSGSGMAGMKRRGGPSWPVLRLSVLEFSVPAVS</sequence>
<dbReference type="AlphaFoldDB" id="A0AA35LPU3"/>